<feature type="region of interest" description="Disordered" evidence="1">
    <location>
        <begin position="55"/>
        <end position="141"/>
    </location>
</feature>
<feature type="compositionally biased region" description="Polar residues" evidence="1">
    <location>
        <begin position="112"/>
        <end position="128"/>
    </location>
</feature>
<proteinExistence type="predicted"/>
<evidence type="ECO:0000313" key="2">
    <source>
        <dbReference type="EMBL" id="MCD9644858.1"/>
    </source>
</evidence>
<sequence>MKKRRRCLFKGSKSSSEKRESHNKGKSYEKGQFQGYFKCSKMDHLIKDCPLLKEEQRKNSKRQQQLASKAFKKAMKATWGETSDEESEGEDGENDNLTLMAKSGTDSDNDSTESFRSSSNPINPSEYSNIVERVPALNIDS</sequence>
<name>A0ABS8VFC4_DATST</name>
<feature type="region of interest" description="Disordered" evidence="1">
    <location>
        <begin position="1"/>
        <end position="27"/>
    </location>
</feature>
<feature type="compositionally biased region" description="Basic and acidic residues" evidence="1">
    <location>
        <begin position="15"/>
        <end position="27"/>
    </location>
</feature>
<dbReference type="Gene3D" id="4.10.60.10">
    <property type="entry name" value="Zinc finger, CCHC-type"/>
    <property type="match status" value="1"/>
</dbReference>
<dbReference type="EMBL" id="JACEIK010004266">
    <property type="protein sequence ID" value="MCD9644858.1"/>
    <property type="molecule type" value="Genomic_DNA"/>
</dbReference>
<evidence type="ECO:0000313" key="3">
    <source>
        <dbReference type="Proteomes" id="UP000823775"/>
    </source>
</evidence>
<evidence type="ECO:0000256" key="1">
    <source>
        <dbReference type="SAM" id="MobiDB-lite"/>
    </source>
</evidence>
<dbReference type="Proteomes" id="UP000823775">
    <property type="component" value="Unassembled WGS sequence"/>
</dbReference>
<feature type="compositionally biased region" description="Acidic residues" evidence="1">
    <location>
        <begin position="82"/>
        <end position="94"/>
    </location>
</feature>
<keyword evidence="3" id="KW-1185">Reference proteome</keyword>
<comment type="caution">
    <text evidence="2">The sequence shown here is derived from an EMBL/GenBank/DDBJ whole genome shotgun (WGS) entry which is preliminary data.</text>
</comment>
<protein>
    <submittedName>
        <fullName evidence="2">Uncharacterized protein</fullName>
    </submittedName>
</protein>
<organism evidence="2 3">
    <name type="scientific">Datura stramonium</name>
    <name type="common">Jimsonweed</name>
    <name type="synonym">Common thornapple</name>
    <dbReference type="NCBI Taxonomy" id="4076"/>
    <lineage>
        <taxon>Eukaryota</taxon>
        <taxon>Viridiplantae</taxon>
        <taxon>Streptophyta</taxon>
        <taxon>Embryophyta</taxon>
        <taxon>Tracheophyta</taxon>
        <taxon>Spermatophyta</taxon>
        <taxon>Magnoliopsida</taxon>
        <taxon>eudicotyledons</taxon>
        <taxon>Gunneridae</taxon>
        <taxon>Pentapetalae</taxon>
        <taxon>asterids</taxon>
        <taxon>lamiids</taxon>
        <taxon>Solanales</taxon>
        <taxon>Solanaceae</taxon>
        <taxon>Solanoideae</taxon>
        <taxon>Datureae</taxon>
        <taxon>Datura</taxon>
    </lineage>
</organism>
<accession>A0ABS8VFC4</accession>
<gene>
    <name evidence="2" type="ORF">HAX54_033371</name>
</gene>
<reference evidence="2 3" key="1">
    <citation type="journal article" date="2021" name="BMC Genomics">
        <title>Datura genome reveals duplications of psychoactive alkaloid biosynthetic genes and high mutation rate following tissue culture.</title>
        <authorList>
            <person name="Rajewski A."/>
            <person name="Carter-House D."/>
            <person name="Stajich J."/>
            <person name="Litt A."/>
        </authorList>
    </citation>
    <scope>NUCLEOTIDE SEQUENCE [LARGE SCALE GENOMIC DNA]</scope>
    <source>
        <strain evidence="2">AR-01</strain>
    </source>
</reference>